<gene>
    <name evidence="1" type="primary">CLEC4A</name>
</gene>
<proteinExistence type="predicted"/>
<evidence type="ECO:0000313" key="1">
    <source>
        <dbReference type="Ensembl" id="ENSOARP00020049455.1"/>
    </source>
</evidence>
<sequence length="130" mass="14483">MTSEVTYAEVKFNKPKSSGTKSEPPAAPKETNLHQSGHSFSKLLLTSLLILLLLLAVSFLIAFLFYFQKCSYVHQEEKATRELTHTELECVKENSTPEGFHHPETGNSLCLLYGPVRQDIANGRKTLAMG</sequence>
<reference evidence="1" key="3">
    <citation type="submission" date="2025-09" db="UniProtKB">
        <authorList>
            <consortium name="Ensembl"/>
        </authorList>
    </citation>
    <scope>IDENTIFICATION</scope>
</reference>
<dbReference type="Ensembl" id="ENSOART00020056517.1">
    <property type="protein sequence ID" value="ENSOARP00020049455.1"/>
    <property type="gene ID" value="ENSOARG00020012104.2"/>
</dbReference>
<name>A0AC11DUR7_SHEEP</name>
<reference evidence="1" key="2">
    <citation type="submission" date="2025-08" db="UniProtKB">
        <authorList>
            <consortium name="Ensembl"/>
        </authorList>
    </citation>
    <scope>IDENTIFICATION</scope>
</reference>
<protein>
    <submittedName>
        <fullName evidence="1">C-type lectin domain family 4 member A</fullName>
    </submittedName>
</protein>
<accession>A0AC11DUR7</accession>
<organism evidence="1">
    <name type="scientific">Ovis aries</name>
    <name type="common">Sheep</name>
    <dbReference type="NCBI Taxonomy" id="9940"/>
    <lineage>
        <taxon>Eukaryota</taxon>
        <taxon>Metazoa</taxon>
        <taxon>Chordata</taxon>
        <taxon>Craniata</taxon>
        <taxon>Vertebrata</taxon>
        <taxon>Euteleostomi</taxon>
        <taxon>Mammalia</taxon>
        <taxon>Eutheria</taxon>
        <taxon>Laurasiatheria</taxon>
        <taxon>Artiodactyla</taxon>
        <taxon>Ruminantia</taxon>
        <taxon>Pecora</taxon>
        <taxon>Bovidae</taxon>
        <taxon>Caprinae</taxon>
        <taxon>Ovis</taxon>
    </lineage>
</organism>
<reference evidence="1" key="1">
    <citation type="submission" date="2020-11" db="EMBL/GenBank/DDBJ databases">
        <authorList>
            <person name="Davenport K.M."/>
            <person name="Bickhart D.M."/>
            <person name="Smith T.P.L."/>
            <person name="Murdoch B.M."/>
            <person name="Rosen B.D."/>
        </authorList>
    </citation>
    <scope>NUCLEOTIDE SEQUENCE [LARGE SCALE GENOMIC DNA]</scope>
    <source>
        <strain evidence="1">OAR_USU_Benz2616</strain>
    </source>
</reference>